<keyword evidence="5" id="KW-1185">Reference proteome</keyword>
<dbReference type="InterPro" id="IPR002347">
    <property type="entry name" value="SDR_fam"/>
</dbReference>
<dbReference type="SUPFAM" id="SSF51735">
    <property type="entry name" value="NAD(P)-binding Rossmann-fold domains"/>
    <property type="match status" value="1"/>
</dbReference>
<dbReference type="AlphaFoldDB" id="A0A9N8H8J2"/>
<protein>
    <submittedName>
        <fullName evidence="4">Dehydrogenase/reductase SDR family member on chromosome X</fullName>
    </submittedName>
</protein>
<keyword evidence="3" id="KW-0472">Membrane</keyword>
<accession>A0A9N8H8J2</accession>
<dbReference type="OrthoDB" id="157221at2759"/>
<dbReference type="Proteomes" id="UP001153069">
    <property type="component" value="Unassembled WGS sequence"/>
</dbReference>
<comment type="caution">
    <text evidence="4">The sequence shown here is derived from an EMBL/GenBank/DDBJ whole genome shotgun (WGS) entry which is preliminary data.</text>
</comment>
<keyword evidence="2" id="KW-0560">Oxidoreductase</keyword>
<keyword evidence="3" id="KW-0812">Transmembrane</keyword>
<dbReference type="InterPro" id="IPR036291">
    <property type="entry name" value="NAD(P)-bd_dom_sf"/>
</dbReference>
<dbReference type="PRINTS" id="PR00081">
    <property type="entry name" value="GDHRDH"/>
</dbReference>
<comment type="similarity">
    <text evidence="1">Belongs to the short-chain dehydrogenases/reductases (SDR) family.</text>
</comment>
<keyword evidence="3" id="KW-1133">Transmembrane helix</keyword>
<dbReference type="Pfam" id="PF00106">
    <property type="entry name" value="adh_short"/>
    <property type="match status" value="1"/>
</dbReference>
<organism evidence="4 5">
    <name type="scientific">Seminavis robusta</name>
    <dbReference type="NCBI Taxonomy" id="568900"/>
    <lineage>
        <taxon>Eukaryota</taxon>
        <taxon>Sar</taxon>
        <taxon>Stramenopiles</taxon>
        <taxon>Ochrophyta</taxon>
        <taxon>Bacillariophyta</taxon>
        <taxon>Bacillariophyceae</taxon>
        <taxon>Bacillariophycidae</taxon>
        <taxon>Naviculales</taxon>
        <taxon>Naviculaceae</taxon>
        <taxon>Seminavis</taxon>
    </lineage>
</organism>
<evidence type="ECO:0000256" key="1">
    <source>
        <dbReference type="ARBA" id="ARBA00006484"/>
    </source>
</evidence>
<dbReference type="PANTHER" id="PTHR24320">
    <property type="entry name" value="RETINOL DEHYDROGENASE"/>
    <property type="match status" value="1"/>
</dbReference>
<reference evidence="4" key="1">
    <citation type="submission" date="2020-06" db="EMBL/GenBank/DDBJ databases">
        <authorList>
            <consortium name="Plant Systems Biology data submission"/>
        </authorList>
    </citation>
    <scope>NUCLEOTIDE SEQUENCE</scope>
    <source>
        <strain evidence="4">D6</strain>
    </source>
</reference>
<dbReference type="Gene3D" id="3.40.50.720">
    <property type="entry name" value="NAD(P)-binding Rossmann-like Domain"/>
    <property type="match status" value="1"/>
</dbReference>
<dbReference type="EMBL" id="CAICTM010000161">
    <property type="protein sequence ID" value="CAB9503305.1"/>
    <property type="molecule type" value="Genomic_DNA"/>
</dbReference>
<feature type="transmembrane region" description="Helical" evidence="3">
    <location>
        <begin position="6"/>
        <end position="27"/>
    </location>
</feature>
<gene>
    <name evidence="4" type="ORF">SEMRO_162_G072690.1</name>
</gene>
<proteinExistence type="inferred from homology"/>
<evidence type="ECO:0000256" key="3">
    <source>
        <dbReference type="SAM" id="Phobius"/>
    </source>
</evidence>
<name>A0A9N8H8J2_9STRA</name>
<evidence type="ECO:0000313" key="4">
    <source>
        <dbReference type="EMBL" id="CAB9503305.1"/>
    </source>
</evidence>
<dbReference type="GO" id="GO:0016491">
    <property type="term" value="F:oxidoreductase activity"/>
    <property type="evidence" value="ECO:0007669"/>
    <property type="project" value="UniProtKB-KW"/>
</dbReference>
<evidence type="ECO:0000256" key="2">
    <source>
        <dbReference type="ARBA" id="ARBA00023002"/>
    </source>
</evidence>
<sequence>MTDNGQAAAIGIGVATLVVGTAAYVFAKRPETPDNNNIRDLEGKTVCITGGNVGIGRATAEALSKRGASKILIGCRNVASARDGICQDIDRCDAFALDLSDPLSINSFAESIANHTSRSGLHMLINNAGAMIAEHDKQTTDGWDRSIAVNHLGWVALTQKLLPLLEKTAENATNNQTVRIINVGSKLERRAVLPQDKNSAPAWDEWMQSSPVPYKVFPAYAKAKFAMTSMTFLWAKQFEEQPDNRIKMIMVSPGVVHTSLSRFMPLWQRILSWPIRRFVMRTPQKGAETVIYAATSPDAVSGAYYSDCADIRNKELCSEASMSPEIGQQIWEATMRALDKRKQD</sequence>
<dbReference type="PANTHER" id="PTHR24320:SF148">
    <property type="entry name" value="NAD(P)-BINDING ROSSMANN-FOLD SUPERFAMILY PROTEIN"/>
    <property type="match status" value="1"/>
</dbReference>
<evidence type="ECO:0000313" key="5">
    <source>
        <dbReference type="Proteomes" id="UP001153069"/>
    </source>
</evidence>